<evidence type="ECO:0000313" key="1">
    <source>
        <dbReference type="EMBL" id="MFD2036628.1"/>
    </source>
</evidence>
<comment type="caution">
    <text evidence="1">The sequence shown here is derived from an EMBL/GenBank/DDBJ whole genome shotgun (WGS) entry which is preliminary data.</text>
</comment>
<organism evidence="1 2">
    <name type="scientific">Belliella marina</name>
    <dbReference type="NCBI Taxonomy" id="1644146"/>
    <lineage>
        <taxon>Bacteria</taxon>
        <taxon>Pseudomonadati</taxon>
        <taxon>Bacteroidota</taxon>
        <taxon>Cytophagia</taxon>
        <taxon>Cytophagales</taxon>
        <taxon>Cyclobacteriaceae</taxon>
        <taxon>Belliella</taxon>
    </lineage>
</organism>
<dbReference type="EMBL" id="JBHUHR010000045">
    <property type="protein sequence ID" value="MFD2036628.1"/>
    <property type="molecule type" value="Genomic_DNA"/>
</dbReference>
<protein>
    <submittedName>
        <fullName evidence="1">Uncharacterized protein</fullName>
    </submittedName>
</protein>
<accession>A0ABW4VTG8</accession>
<evidence type="ECO:0000313" key="2">
    <source>
        <dbReference type="Proteomes" id="UP001597361"/>
    </source>
</evidence>
<dbReference type="Proteomes" id="UP001597361">
    <property type="component" value="Unassembled WGS sequence"/>
</dbReference>
<sequence length="329" mass="37745">MNLKSIIFTSTVILLATIELQAQQDDIFGIDTKAKRGRMSESNVGNIFRQGISNFSFEFSTGGSYLQNEMVFSSIAPNEYPISQFQNLDNTREIPANEIQNFKGDGLGVPVNLGAKLNLFDIFVIGGGYGREFGNMNNLEGADFRFDFDKSAYTIDKFYGTLGLVLYDAKKRVSFLKWRYRKYASQNVYMQSEKNQRMRQNYPWRFILEGEYGSLIVRNSPDERMATNNEPYYGVAFRLERQFSEYARFFVKTGAEFRNFTFMGSNIEEFQNIKQTVYGAQLGLSISLPGTKRCKVEGCGVVMKHLHNGVEYRGSSIFNLQNRKVGQWY</sequence>
<name>A0ABW4VTG8_9BACT</name>
<proteinExistence type="predicted"/>
<dbReference type="RefSeq" id="WP_376887831.1">
    <property type="nucleotide sequence ID" value="NZ_JBHUHR010000045.1"/>
</dbReference>
<keyword evidence="2" id="KW-1185">Reference proteome</keyword>
<reference evidence="2" key="1">
    <citation type="journal article" date="2019" name="Int. J. Syst. Evol. Microbiol.">
        <title>The Global Catalogue of Microorganisms (GCM) 10K type strain sequencing project: providing services to taxonomists for standard genome sequencing and annotation.</title>
        <authorList>
            <consortium name="The Broad Institute Genomics Platform"/>
            <consortium name="The Broad Institute Genome Sequencing Center for Infectious Disease"/>
            <person name="Wu L."/>
            <person name="Ma J."/>
        </authorList>
    </citation>
    <scope>NUCLEOTIDE SEQUENCE [LARGE SCALE GENOMIC DNA]</scope>
    <source>
        <strain evidence="2">CGMCC 1.15180</strain>
    </source>
</reference>
<gene>
    <name evidence="1" type="ORF">ACFSKL_17625</name>
</gene>